<keyword evidence="1" id="KW-0732">Signal</keyword>
<gene>
    <name evidence="2" type="ORF">EZ313_22065</name>
</gene>
<dbReference type="Proteomes" id="UP000298180">
    <property type="component" value="Unassembled WGS sequence"/>
</dbReference>
<dbReference type="OrthoDB" id="9774579at2"/>
<evidence type="ECO:0000313" key="3">
    <source>
        <dbReference type="Proteomes" id="UP000298180"/>
    </source>
</evidence>
<dbReference type="AlphaFoldDB" id="A0A4Z0BLF3"/>
<feature type="chain" id="PRO_5021272995" evidence="1">
    <location>
        <begin position="30"/>
        <end position="420"/>
    </location>
</feature>
<name>A0A4Z0BLF3_9BURK</name>
<protein>
    <submittedName>
        <fullName evidence="2">Uncharacterized protein</fullName>
    </submittedName>
</protein>
<proteinExistence type="predicted"/>
<dbReference type="RefSeq" id="WP_135265480.1">
    <property type="nucleotide sequence ID" value="NZ_SMLM01000004.1"/>
</dbReference>
<reference evidence="2 3" key="1">
    <citation type="submission" date="2019-03" db="EMBL/GenBank/DDBJ databases">
        <title>Ramlibacter henchirensis DSM 14656, whole genome shotgun sequence.</title>
        <authorList>
            <person name="Zhang X."/>
            <person name="Feng G."/>
            <person name="Zhu H."/>
        </authorList>
    </citation>
    <scope>NUCLEOTIDE SEQUENCE [LARGE SCALE GENOMIC DNA]</scope>
    <source>
        <strain evidence="2 3">DSM 14656</strain>
    </source>
</reference>
<organism evidence="2 3">
    <name type="scientific">Ramlibacter henchirensis</name>
    <dbReference type="NCBI Taxonomy" id="204072"/>
    <lineage>
        <taxon>Bacteria</taxon>
        <taxon>Pseudomonadati</taxon>
        <taxon>Pseudomonadota</taxon>
        <taxon>Betaproteobacteria</taxon>
        <taxon>Burkholderiales</taxon>
        <taxon>Comamonadaceae</taxon>
        <taxon>Ramlibacter</taxon>
    </lineage>
</organism>
<evidence type="ECO:0000256" key="1">
    <source>
        <dbReference type="SAM" id="SignalP"/>
    </source>
</evidence>
<dbReference type="EMBL" id="SMLM01000004">
    <property type="protein sequence ID" value="TFY99253.1"/>
    <property type="molecule type" value="Genomic_DNA"/>
</dbReference>
<sequence length="420" mass="44959">MRRTNSFSRLLAQSLLAASAAAMPYAAQAAGVCPSTASPYYTCTDVSSKWMPIGGAGSLVYADDLHFQYDPPFPINAFGNTYNEAWLSTNGYIYLGNSGATVIYTYTWDLMVDQQASLRTEVRGFPPNRQWIVQWDNVSFFGYWWDFPNGGEPRLSFQTIFNENGIIEYQYFGIDAGAAETLRGVIAISHGDQTVGSFLSYGQGIPSNMGVRWTPVVKDAQSPSITITSPANGASYLLAGSVAANYSCSDGNGTGVATCAGPVGNGAAVDTATVGSKSFSVSASDYAGNTTLLTSAYGVLYNFSGFFAPVDRSTGQQRNMNSTRAGQSVPVKFSLSGNQGMDIFQQGGPASKNVSCNETTSEAPVEEVATPGSSGLAYDPTTDRYTLVWKTDNSWAGTCRILTLKLKDGSEHNAYFRFTK</sequence>
<feature type="signal peptide" evidence="1">
    <location>
        <begin position="1"/>
        <end position="29"/>
    </location>
</feature>
<keyword evidence="3" id="KW-1185">Reference proteome</keyword>
<comment type="caution">
    <text evidence="2">The sequence shown here is derived from an EMBL/GenBank/DDBJ whole genome shotgun (WGS) entry which is preliminary data.</text>
</comment>
<accession>A0A4Z0BLF3</accession>
<evidence type="ECO:0000313" key="2">
    <source>
        <dbReference type="EMBL" id="TFY99253.1"/>
    </source>
</evidence>
<dbReference type="NCBIfam" id="NF038114">
    <property type="entry name" value="rightmost"/>
    <property type="match status" value="1"/>
</dbReference>